<sequence>MYPSTWKLSRDLPFIHLHSYITKHTRSKSNVQKSCNKLQRRSA</sequence>
<name>A0A396I3L6_MEDTR</name>
<reference evidence="2" key="1">
    <citation type="journal article" date="2018" name="Nat. Plants">
        <title>Whole-genome landscape of Medicago truncatula symbiotic genes.</title>
        <authorList>
            <person name="Pecrix Y."/>
            <person name="Staton S.E."/>
            <person name="Sallet E."/>
            <person name="Lelandais-Briere C."/>
            <person name="Moreau S."/>
            <person name="Carrere S."/>
            <person name="Blein T."/>
            <person name="Jardinaud M.F."/>
            <person name="Latrasse D."/>
            <person name="Zouine M."/>
            <person name="Zahm M."/>
            <person name="Kreplak J."/>
            <person name="Mayjonade B."/>
            <person name="Satge C."/>
            <person name="Perez M."/>
            <person name="Cauet S."/>
            <person name="Marande W."/>
            <person name="Chantry-Darmon C."/>
            <person name="Lopez-Roques C."/>
            <person name="Bouchez O."/>
            <person name="Berard A."/>
            <person name="Debelle F."/>
            <person name="Munos S."/>
            <person name="Bendahmane A."/>
            <person name="Berges H."/>
            <person name="Niebel A."/>
            <person name="Buitink J."/>
            <person name="Frugier F."/>
            <person name="Benhamed M."/>
            <person name="Crespi M."/>
            <person name="Gouzy J."/>
            <person name="Gamas P."/>
        </authorList>
    </citation>
    <scope>NUCLEOTIDE SEQUENCE [LARGE SCALE GENOMIC DNA]</scope>
    <source>
        <strain evidence="2">cv. Jemalong A17</strain>
    </source>
</reference>
<organism evidence="1 2">
    <name type="scientific">Medicago truncatula</name>
    <name type="common">Barrel medic</name>
    <name type="synonym">Medicago tribuloides</name>
    <dbReference type="NCBI Taxonomy" id="3880"/>
    <lineage>
        <taxon>Eukaryota</taxon>
        <taxon>Viridiplantae</taxon>
        <taxon>Streptophyta</taxon>
        <taxon>Embryophyta</taxon>
        <taxon>Tracheophyta</taxon>
        <taxon>Spermatophyta</taxon>
        <taxon>Magnoliopsida</taxon>
        <taxon>eudicotyledons</taxon>
        <taxon>Gunneridae</taxon>
        <taxon>Pentapetalae</taxon>
        <taxon>rosids</taxon>
        <taxon>fabids</taxon>
        <taxon>Fabales</taxon>
        <taxon>Fabaceae</taxon>
        <taxon>Papilionoideae</taxon>
        <taxon>50 kb inversion clade</taxon>
        <taxon>NPAAA clade</taxon>
        <taxon>Hologalegina</taxon>
        <taxon>IRL clade</taxon>
        <taxon>Trifolieae</taxon>
        <taxon>Medicago</taxon>
    </lineage>
</organism>
<gene>
    <name evidence="1" type="ORF">MtrunA17_Chr4g0012561</name>
</gene>
<evidence type="ECO:0000313" key="2">
    <source>
        <dbReference type="Proteomes" id="UP000265566"/>
    </source>
</evidence>
<accession>A0A396I3L6</accession>
<dbReference type="Gramene" id="rna21394">
    <property type="protein sequence ID" value="RHN59368.1"/>
    <property type="gene ID" value="gene21394"/>
</dbReference>
<evidence type="ECO:0000313" key="1">
    <source>
        <dbReference type="EMBL" id="RHN59368.1"/>
    </source>
</evidence>
<dbReference type="EMBL" id="PSQE01000004">
    <property type="protein sequence ID" value="RHN59368.1"/>
    <property type="molecule type" value="Genomic_DNA"/>
</dbReference>
<dbReference type="AlphaFoldDB" id="A0A396I3L6"/>
<dbReference type="Proteomes" id="UP000265566">
    <property type="component" value="Chromosome 4"/>
</dbReference>
<proteinExistence type="predicted"/>
<protein>
    <submittedName>
        <fullName evidence="1">Uncharacterized protein</fullName>
    </submittedName>
</protein>
<comment type="caution">
    <text evidence="1">The sequence shown here is derived from an EMBL/GenBank/DDBJ whole genome shotgun (WGS) entry which is preliminary data.</text>
</comment>